<gene>
    <name evidence="1" type="ordered locus">TWT_081</name>
</gene>
<dbReference type="EMBL" id="AE014184">
    <property type="protein sequence ID" value="AAO44178.1"/>
    <property type="molecule type" value="Genomic_DNA"/>
</dbReference>
<evidence type="ECO:0000313" key="2">
    <source>
        <dbReference type="Proteomes" id="UP000002200"/>
    </source>
</evidence>
<dbReference type="HOGENOM" id="CLU_2557306_0_0_11"/>
<dbReference type="RefSeq" id="WP_011102332.1">
    <property type="nucleotide sequence ID" value="NC_004572.3"/>
</dbReference>
<dbReference type="KEGG" id="twh:TWT_081"/>
<reference evidence="1 2" key="1">
    <citation type="journal article" date="2003" name="Genome Res.">
        <title>Tropheryma whipplei twist: a human pathogenic Actinobacteria with a reduced genome.</title>
        <authorList>
            <person name="Raoult D."/>
            <person name="Ogata H."/>
            <person name="Audic S."/>
            <person name="Robert C."/>
            <person name="Suhre K."/>
            <person name="Drancourt M."/>
            <person name="Claverie J.-M."/>
        </authorList>
    </citation>
    <scope>NUCLEOTIDE SEQUENCE [LARGE SCALE GENOMIC DNA]</scope>
    <source>
        <strain evidence="1 2">Twist</strain>
    </source>
</reference>
<evidence type="ECO:0000313" key="1">
    <source>
        <dbReference type="EMBL" id="AAO44178.1"/>
    </source>
</evidence>
<keyword evidence="2" id="KW-1185">Reference proteome</keyword>
<name>Q83GZ4_TROWT</name>
<sequence length="82" mass="8741">MHGANGPDRSEISALRGSVLVKDFQPEGPEEAMLRNRFLFAPIAPQSAPQSVMSSRYPVGFIADQGVESGTGVPQNSLEAKL</sequence>
<proteinExistence type="predicted"/>
<dbReference type="AlphaFoldDB" id="Q83GZ4"/>
<dbReference type="STRING" id="203267.TWT_081"/>
<dbReference type="GeneID" id="67387865"/>
<organism evidence="1 2">
    <name type="scientific">Tropheryma whipplei (strain Twist)</name>
    <name type="common">Whipple's bacillus</name>
    <dbReference type="NCBI Taxonomy" id="203267"/>
    <lineage>
        <taxon>Bacteria</taxon>
        <taxon>Bacillati</taxon>
        <taxon>Actinomycetota</taxon>
        <taxon>Actinomycetes</taxon>
        <taxon>Micrococcales</taxon>
        <taxon>Tropherymataceae</taxon>
        <taxon>Tropheryma</taxon>
    </lineage>
</organism>
<dbReference type="Proteomes" id="UP000002200">
    <property type="component" value="Chromosome"/>
</dbReference>
<protein>
    <submittedName>
        <fullName evidence="1">Uncharacterized protein</fullName>
    </submittedName>
</protein>
<accession>Q83GZ4</accession>